<keyword evidence="2" id="KW-1185">Reference proteome</keyword>
<reference evidence="1" key="1">
    <citation type="submission" date="2019-08" db="EMBL/GenBank/DDBJ databases">
        <title>Comparative genome analysis confer to the adaptation heavy metal polluted environment.</title>
        <authorList>
            <person name="Li Y."/>
        </authorList>
    </citation>
    <scope>NUCLEOTIDE SEQUENCE [LARGE SCALE GENOMIC DNA]</scope>
    <source>
        <strain evidence="1">P1</strain>
    </source>
</reference>
<organism evidence="1 2">
    <name type="scientific">Mucilaginibacter rubeus</name>
    <dbReference type="NCBI Taxonomy" id="2027860"/>
    <lineage>
        <taxon>Bacteria</taxon>
        <taxon>Pseudomonadati</taxon>
        <taxon>Bacteroidota</taxon>
        <taxon>Sphingobacteriia</taxon>
        <taxon>Sphingobacteriales</taxon>
        <taxon>Sphingobacteriaceae</taxon>
        <taxon>Mucilaginibacter</taxon>
    </lineage>
</organism>
<dbReference type="KEGG" id="mrub:DEO27_009185"/>
<protein>
    <submittedName>
        <fullName evidence="1">Uncharacterized protein</fullName>
    </submittedName>
</protein>
<dbReference type="Pfam" id="PF14281">
    <property type="entry name" value="PDDEXK_4"/>
    <property type="match status" value="1"/>
</dbReference>
<dbReference type="Proteomes" id="UP000251402">
    <property type="component" value="Chromosome"/>
</dbReference>
<accession>A0A5C1HYG8</accession>
<evidence type="ECO:0000313" key="1">
    <source>
        <dbReference type="EMBL" id="QEM10190.1"/>
    </source>
</evidence>
<proteinExistence type="predicted"/>
<gene>
    <name evidence="1" type="ORF">DEO27_009185</name>
</gene>
<dbReference type="OrthoDB" id="6346224at2"/>
<sequence length="220" mass="26115">MSLIQQVESYYNDICYQFDLLKKYSSQSQLYLSSEFNVFDYINPNENRLSDIVAELLNPKGKHGQGDVFLLKFLELLDLPNREKLRASIPLIYREASTSLIKHTQKRIDILLDWREFGMVIENKPWATDQIEQISDYRNYMRARYGNNFLIVYLSKSNTTPNELSISAGDLDILKMQGQYINVLFAYGFLNWLISCRNICQSDKYRWFLRDFIDYIKYDL</sequence>
<dbReference type="EMBL" id="CP043450">
    <property type="protein sequence ID" value="QEM10190.1"/>
    <property type="molecule type" value="Genomic_DNA"/>
</dbReference>
<dbReference type="AlphaFoldDB" id="A0A5C1HYG8"/>
<evidence type="ECO:0000313" key="2">
    <source>
        <dbReference type="Proteomes" id="UP000251402"/>
    </source>
</evidence>
<name>A0A5C1HYG8_9SPHI</name>
<dbReference type="InterPro" id="IPR029470">
    <property type="entry name" value="PDDEXK_4"/>
</dbReference>
<dbReference type="RefSeq" id="WP_112569149.1">
    <property type="nucleotide sequence ID" value="NZ_CP043450.1"/>
</dbReference>